<dbReference type="InterPro" id="IPR027417">
    <property type="entry name" value="P-loop_NTPase"/>
</dbReference>
<feature type="region of interest" description="Disordered" evidence="3">
    <location>
        <begin position="494"/>
        <end position="516"/>
    </location>
</feature>
<dbReference type="GO" id="GO:0003678">
    <property type="term" value="F:DNA helicase activity"/>
    <property type="evidence" value="ECO:0007669"/>
    <property type="project" value="UniProtKB-ARBA"/>
</dbReference>
<dbReference type="CDD" id="cd17933">
    <property type="entry name" value="DEXSc_RecD-like"/>
    <property type="match status" value="1"/>
</dbReference>
<dbReference type="RefSeq" id="WP_155450519.1">
    <property type="nucleotide sequence ID" value="NZ_WNKT01000028.1"/>
</dbReference>
<dbReference type="SMART" id="SM00382">
    <property type="entry name" value="AAA"/>
    <property type="match status" value="1"/>
</dbReference>
<sequence length="699" mass="78103">MPAEQPELNPCQQAAITAISVFLHSETPIFLLQGSAGTGKTTLVAHLIRLLNQQHRKFQVIAPTGRAARILGTKTQTDATTIHSVLYAKPSVEVFEEAVSINDPGMRWHFPLKEEDPGATVFIVDESSMVGDKEAKGDLLRFGSGRLLTDLIRYARLGREGRVGEHGAKIIFVGDPAQLPPVGETLSPAMCSDYLKQTFALDCQTFELTEVMRQQTESAILDRATELRNRIGQRDYNRFDLKTADSEIIATSITEAISRVETGLRSKSSSVLITYSNSQAFQLNRALRGRLWGDEDADLRQGDLLLVNKNSFLHDLSNGDLVKVRQMLGSSEQRAIHLNVKGEHERVPVELAFRQVEVAYRAGDGSIRTIRCRLLENLLNSPERELTPLEQRALLVDFRIRNPELRPKTNAFSIAFREDPYFNALQVKYGYAMTCHKAQGGEWQTAVVNFEGGHSARNEQFFRWSYTAITRAQRTLITINAPSFTPTSGITWDTLGPSPQPESTSTTTTPPTDDDWNRWSFNAGQETLFAYHVALREAWSKRGICIEHLDHLQYTERYLLSRDGRAATVQYHYKGNHKISKTQDTPSSASDPELLDAALTAMHEALSSMPADKTPLSEPFLAEFHDKLNAALEGTEIRIVATEPMPYRLRIEFETAGRRAKIDFYYNGKQTWTSAIVVGGPGASGGLIDRVQQLLDQVP</sequence>
<evidence type="ECO:0000313" key="5">
    <source>
        <dbReference type="EMBL" id="MTW21943.1"/>
    </source>
</evidence>
<dbReference type="Gene3D" id="3.40.50.300">
    <property type="entry name" value="P-loop containing nucleotide triphosphate hydrolases"/>
    <property type="match status" value="2"/>
</dbReference>
<gene>
    <name evidence="5" type="ORF">GJ668_12675</name>
</gene>
<comment type="caution">
    <text evidence="5">The sequence shown here is derived from an EMBL/GenBank/DDBJ whole genome shotgun (WGS) entry which is preliminary data.</text>
</comment>
<organism evidence="5 6">
    <name type="scientific">Allochromatium palmeri</name>
    <dbReference type="NCBI Taxonomy" id="231048"/>
    <lineage>
        <taxon>Bacteria</taxon>
        <taxon>Pseudomonadati</taxon>
        <taxon>Pseudomonadota</taxon>
        <taxon>Gammaproteobacteria</taxon>
        <taxon>Chromatiales</taxon>
        <taxon>Chromatiaceae</taxon>
        <taxon>Allochromatium</taxon>
    </lineage>
</organism>
<dbReference type="Pfam" id="PF22721">
    <property type="entry name" value="TBP-TOTE"/>
    <property type="match status" value="2"/>
</dbReference>
<keyword evidence="1" id="KW-0547">Nucleotide-binding</keyword>
<evidence type="ECO:0000259" key="4">
    <source>
        <dbReference type="SMART" id="SM00382"/>
    </source>
</evidence>
<name>A0A6N8ECK3_9GAMM</name>
<protein>
    <submittedName>
        <fullName evidence="5">AAA family ATPase</fullName>
    </submittedName>
</protein>
<proteinExistence type="predicted"/>
<reference evidence="5 6" key="1">
    <citation type="submission" date="2019-11" db="EMBL/GenBank/DDBJ databases">
        <title>Whole-genome sequence of the anaerobic purple sulfur bacterium Allochromatium palmeri DSM 15591.</title>
        <authorList>
            <person name="Kyndt J.A."/>
            <person name="Meyer T.E."/>
        </authorList>
    </citation>
    <scope>NUCLEOTIDE SEQUENCE [LARGE SCALE GENOMIC DNA]</scope>
    <source>
        <strain evidence="5 6">DSM 15591</strain>
    </source>
</reference>
<dbReference type="PANTHER" id="PTHR43788:SF6">
    <property type="entry name" value="DNA HELICASE B"/>
    <property type="match status" value="1"/>
</dbReference>
<evidence type="ECO:0000256" key="2">
    <source>
        <dbReference type="ARBA" id="ARBA00022840"/>
    </source>
</evidence>
<dbReference type="Proteomes" id="UP000434044">
    <property type="component" value="Unassembled WGS sequence"/>
</dbReference>
<keyword evidence="6" id="KW-1185">Reference proteome</keyword>
<dbReference type="CDD" id="cd18809">
    <property type="entry name" value="SF1_C_RecD"/>
    <property type="match status" value="1"/>
</dbReference>
<dbReference type="InterPro" id="IPR054572">
    <property type="entry name" value="TBP-TOTE"/>
</dbReference>
<dbReference type="OrthoDB" id="9803432at2"/>
<dbReference type="GO" id="GO:0005524">
    <property type="term" value="F:ATP binding"/>
    <property type="evidence" value="ECO:0007669"/>
    <property type="project" value="UniProtKB-KW"/>
</dbReference>
<dbReference type="InterPro" id="IPR003593">
    <property type="entry name" value="AAA+_ATPase"/>
</dbReference>
<dbReference type="EMBL" id="WNKT01000028">
    <property type="protein sequence ID" value="MTW21943.1"/>
    <property type="molecule type" value="Genomic_DNA"/>
</dbReference>
<accession>A0A6N8ECK3</accession>
<evidence type="ECO:0000313" key="6">
    <source>
        <dbReference type="Proteomes" id="UP000434044"/>
    </source>
</evidence>
<feature type="domain" description="AAA+ ATPase" evidence="4">
    <location>
        <begin position="26"/>
        <end position="303"/>
    </location>
</feature>
<evidence type="ECO:0000256" key="3">
    <source>
        <dbReference type="SAM" id="MobiDB-lite"/>
    </source>
</evidence>
<dbReference type="SUPFAM" id="SSF52540">
    <property type="entry name" value="P-loop containing nucleoside triphosphate hydrolases"/>
    <property type="match status" value="1"/>
</dbReference>
<dbReference type="InterPro" id="IPR027785">
    <property type="entry name" value="UvrD-like_helicase_C"/>
</dbReference>
<feature type="compositionally biased region" description="Low complexity" evidence="3">
    <location>
        <begin position="501"/>
        <end position="511"/>
    </location>
</feature>
<keyword evidence="2" id="KW-0067">ATP-binding</keyword>
<dbReference type="PANTHER" id="PTHR43788">
    <property type="entry name" value="DNA2/NAM7 HELICASE FAMILY MEMBER"/>
    <property type="match status" value="1"/>
</dbReference>
<dbReference type="Pfam" id="PF13245">
    <property type="entry name" value="AAA_19"/>
    <property type="match status" value="1"/>
</dbReference>
<dbReference type="AlphaFoldDB" id="A0A6N8ECK3"/>
<dbReference type="InterPro" id="IPR050534">
    <property type="entry name" value="Coronavir_polyprotein_1ab"/>
</dbReference>
<dbReference type="Pfam" id="PF13538">
    <property type="entry name" value="UvrD_C_2"/>
    <property type="match status" value="1"/>
</dbReference>
<evidence type="ECO:0000256" key="1">
    <source>
        <dbReference type="ARBA" id="ARBA00022741"/>
    </source>
</evidence>